<reference evidence="2" key="1">
    <citation type="journal article" date="2021" name="IMA Fungus">
        <title>Genomic characterization of three marine fungi, including Emericellopsis atlantica sp. nov. with signatures of a generalist lifestyle and marine biomass degradation.</title>
        <authorList>
            <person name="Hagestad O.C."/>
            <person name="Hou L."/>
            <person name="Andersen J.H."/>
            <person name="Hansen E.H."/>
            <person name="Altermark B."/>
            <person name="Li C."/>
            <person name="Kuhnert E."/>
            <person name="Cox R.J."/>
            <person name="Crous P.W."/>
            <person name="Spatafora J.W."/>
            <person name="Lail K."/>
            <person name="Amirebrahimi M."/>
            <person name="Lipzen A."/>
            <person name="Pangilinan J."/>
            <person name="Andreopoulos W."/>
            <person name="Hayes R.D."/>
            <person name="Ng V."/>
            <person name="Grigoriev I.V."/>
            <person name="Jackson S.A."/>
            <person name="Sutton T.D.S."/>
            <person name="Dobson A.D.W."/>
            <person name="Rama T."/>
        </authorList>
    </citation>
    <scope>NUCLEOTIDE SEQUENCE</scope>
    <source>
        <strain evidence="2">TRa3180A</strain>
    </source>
</reference>
<proteinExistence type="predicted"/>
<feature type="compositionally biased region" description="Polar residues" evidence="1">
    <location>
        <begin position="1"/>
        <end position="21"/>
    </location>
</feature>
<feature type="compositionally biased region" description="Polar residues" evidence="1">
    <location>
        <begin position="452"/>
        <end position="472"/>
    </location>
</feature>
<evidence type="ECO:0000313" key="3">
    <source>
        <dbReference type="Proteomes" id="UP000887226"/>
    </source>
</evidence>
<dbReference type="EMBL" id="MU253948">
    <property type="protein sequence ID" value="KAG9243824.1"/>
    <property type="molecule type" value="Genomic_DNA"/>
</dbReference>
<comment type="caution">
    <text evidence="2">The sequence shown here is derived from an EMBL/GenBank/DDBJ whole genome shotgun (WGS) entry which is preliminary data.</text>
</comment>
<feature type="region of interest" description="Disordered" evidence="1">
    <location>
        <begin position="127"/>
        <end position="150"/>
    </location>
</feature>
<feature type="compositionally biased region" description="Basic and acidic residues" evidence="1">
    <location>
        <begin position="316"/>
        <end position="327"/>
    </location>
</feature>
<protein>
    <submittedName>
        <fullName evidence="2">Uncharacterized protein</fullName>
    </submittedName>
</protein>
<feature type="compositionally biased region" description="Basic and acidic residues" evidence="1">
    <location>
        <begin position="484"/>
        <end position="537"/>
    </location>
</feature>
<name>A0A9P8CE89_9HELO</name>
<sequence>MARVTRSQKVNIAEDSTSSAPAFSPIVHSPAPPQALANVTNTSNNSMPPSPMGDEGFNIDASMRSLKAAYRTAIGGGRKNKKTKNKNAQLAKEQVLEHAEDLEKTLIPPALSVVEEDMLVESSVVSVQPAAEELPEEKIPNSTTEPKFEQNEHVEEAVKYLVAEVPKSPVRVLDEAEKSDGREKTAEKDAAKGTEDSFVEQIICRSPAKPVSRIEDSVEALDRLEDAFEALDQAVSAGQLASPQKARKPVKSGFSSMRVKPTAPRAPIPQRSLSSMASKPPNPPKHPASLLSPKHVARSVKPSTKPTKYELPGDAFARKMKEQREARLAQGSSQGSDRLVSVPKIKSTKPPTKATFALPGEALSRKKKEAHEANLRAQEKEERKRREFKAKPIRKSTAPAPRETISSRARQSIAGAEALQNGSNLSFLKRGSIARPSMLANTSAPRAPPQRKASTGPSMSSLASQRTISSHDAANKRQRARGIYTRDLKAAEDVEREKREREAAAKQAREAAAERGRQASREWAERQRLKKLAESDKGLAAGYGPGGQLGLRG</sequence>
<evidence type="ECO:0000313" key="2">
    <source>
        <dbReference type="EMBL" id="KAG9243824.1"/>
    </source>
</evidence>
<feature type="region of interest" description="Disordered" evidence="1">
    <location>
        <begin position="236"/>
        <end position="553"/>
    </location>
</feature>
<keyword evidence="3" id="KW-1185">Reference proteome</keyword>
<feature type="compositionally biased region" description="Basic and acidic residues" evidence="1">
    <location>
        <begin position="172"/>
        <end position="195"/>
    </location>
</feature>
<gene>
    <name evidence="2" type="ORF">BJ878DRAFT_508936</name>
</gene>
<accession>A0A9P8CE89</accession>
<feature type="compositionally biased region" description="Basic and acidic residues" evidence="1">
    <location>
        <begin position="369"/>
        <end position="385"/>
    </location>
</feature>
<feature type="region of interest" description="Disordered" evidence="1">
    <location>
        <begin position="1"/>
        <end position="58"/>
    </location>
</feature>
<feature type="compositionally biased region" description="Gly residues" evidence="1">
    <location>
        <begin position="541"/>
        <end position="553"/>
    </location>
</feature>
<dbReference type="Proteomes" id="UP000887226">
    <property type="component" value="Unassembled WGS sequence"/>
</dbReference>
<dbReference type="OrthoDB" id="3946796at2759"/>
<feature type="region of interest" description="Disordered" evidence="1">
    <location>
        <begin position="171"/>
        <end position="202"/>
    </location>
</feature>
<organism evidence="2 3">
    <name type="scientific">Calycina marina</name>
    <dbReference type="NCBI Taxonomy" id="1763456"/>
    <lineage>
        <taxon>Eukaryota</taxon>
        <taxon>Fungi</taxon>
        <taxon>Dikarya</taxon>
        <taxon>Ascomycota</taxon>
        <taxon>Pezizomycotina</taxon>
        <taxon>Leotiomycetes</taxon>
        <taxon>Helotiales</taxon>
        <taxon>Pezizellaceae</taxon>
        <taxon>Calycina</taxon>
    </lineage>
</organism>
<feature type="compositionally biased region" description="Polar residues" evidence="1">
    <location>
        <begin position="37"/>
        <end position="47"/>
    </location>
</feature>
<evidence type="ECO:0000256" key="1">
    <source>
        <dbReference type="SAM" id="MobiDB-lite"/>
    </source>
</evidence>
<dbReference type="AlphaFoldDB" id="A0A9P8CE89"/>